<dbReference type="RefSeq" id="WP_220197773.1">
    <property type="nucleotide sequence ID" value="NZ_BNJF01000004.1"/>
</dbReference>
<gene>
    <name evidence="1" type="ORF">KSX_67390</name>
</gene>
<keyword evidence="2" id="KW-1185">Reference proteome</keyword>
<name>A0A8J3I4J3_9CHLR</name>
<reference evidence="1" key="1">
    <citation type="submission" date="2020-10" db="EMBL/GenBank/DDBJ databases">
        <title>Taxonomic study of unclassified bacteria belonging to the class Ktedonobacteria.</title>
        <authorList>
            <person name="Yabe S."/>
            <person name="Wang C.M."/>
            <person name="Zheng Y."/>
            <person name="Sakai Y."/>
            <person name="Cavaletti L."/>
            <person name="Monciardini P."/>
            <person name="Donadio S."/>
        </authorList>
    </citation>
    <scope>NUCLEOTIDE SEQUENCE</scope>
    <source>
        <strain evidence="1">SOSP1-1</strain>
    </source>
</reference>
<dbReference type="Proteomes" id="UP000612362">
    <property type="component" value="Unassembled WGS sequence"/>
</dbReference>
<comment type="caution">
    <text evidence="1">The sequence shown here is derived from an EMBL/GenBank/DDBJ whole genome shotgun (WGS) entry which is preliminary data.</text>
</comment>
<sequence length="80" mass="8649">MLPGTLAPRQQEHLVHLAGWMPFEQAAQMLATLLGILSTAETARRLTEHMGAYMEVAQTAEAEMAALVFGKVIGPSRADD</sequence>
<protein>
    <submittedName>
        <fullName evidence="1">Uncharacterized protein</fullName>
    </submittedName>
</protein>
<dbReference type="AlphaFoldDB" id="A0A8J3I4J3"/>
<dbReference type="EMBL" id="BNJF01000004">
    <property type="protein sequence ID" value="GHO48576.1"/>
    <property type="molecule type" value="Genomic_DNA"/>
</dbReference>
<accession>A0A8J3I4J3</accession>
<evidence type="ECO:0000313" key="2">
    <source>
        <dbReference type="Proteomes" id="UP000612362"/>
    </source>
</evidence>
<proteinExistence type="predicted"/>
<evidence type="ECO:0000313" key="1">
    <source>
        <dbReference type="EMBL" id="GHO48576.1"/>
    </source>
</evidence>
<organism evidence="1 2">
    <name type="scientific">Ktedonospora formicarum</name>
    <dbReference type="NCBI Taxonomy" id="2778364"/>
    <lineage>
        <taxon>Bacteria</taxon>
        <taxon>Bacillati</taxon>
        <taxon>Chloroflexota</taxon>
        <taxon>Ktedonobacteria</taxon>
        <taxon>Ktedonobacterales</taxon>
        <taxon>Ktedonobacteraceae</taxon>
        <taxon>Ktedonospora</taxon>
    </lineage>
</organism>